<feature type="domain" description="DUF6314" evidence="1">
    <location>
        <begin position="16"/>
        <end position="160"/>
    </location>
</feature>
<dbReference type="Proteomes" id="UP000252517">
    <property type="component" value="Unassembled WGS sequence"/>
</dbReference>
<accession>A0A367XJV1</accession>
<dbReference type="OrthoDB" id="7351979at2"/>
<organism evidence="2 3">
    <name type="scientific">Thalassospira profundimaris</name>
    <dbReference type="NCBI Taxonomy" id="502049"/>
    <lineage>
        <taxon>Bacteria</taxon>
        <taxon>Pseudomonadati</taxon>
        <taxon>Pseudomonadota</taxon>
        <taxon>Alphaproteobacteria</taxon>
        <taxon>Rhodospirillales</taxon>
        <taxon>Thalassospiraceae</taxon>
        <taxon>Thalassospira</taxon>
    </lineage>
</organism>
<dbReference type="EMBL" id="JPWH01000001">
    <property type="protein sequence ID" value="RCK53926.1"/>
    <property type="molecule type" value="Genomic_DNA"/>
</dbReference>
<evidence type="ECO:0000313" key="2">
    <source>
        <dbReference type="EMBL" id="RCK53926.1"/>
    </source>
</evidence>
<reference evidence="2 3" key="1">
    <citation type="submission" date="2014-07" db="EMBL/GenBank/DDBJ databases">
        <title>Draft genome sequence of Thalassospira profundimaris S25-3-2.</title>
        <authorList>
            <person name="Lai Q."/>
            <person name="Shao Z."/>
        </authorList>
    </citation>
    <scope>NUCLEOTIDE SEQUENCE [LARGE SCALE GENOMIC DNA]</scope>
    <source>
        <strain evidence="2 3">S25-3-2</strain>
    </source>
</reference>
<dbReference type="AlphaFoldDB" id="A0A367XJV1"/>
<comment type="caution">
    <text evidence="2">The sequence shown here is derived from an EMBL/GenBank/DDBJ whole genome shotgun (WGS) entry which is preliminary data.</text>
</comment>
<protein>
    <recommendedName>
        <fullName evidence="1">DUF6314 domain-containing protein</fullName>
    </recommendedName>
</protein>
<gene>
    <name evidence="2" type="ORF">TH25_00700</name>
</gene>
<evidence type="ECO:0000259" key="1">
    <source>
        <dbReference type="Pfam" id="PF19834"/>
    </source>
</evidence>
<evidence type="ECO:0000313" key="3">
    <source>
        <dbReference type="Proteomes" id="UP000252517"/>
    </source>
</evidence>
<dbReference type="RefSeq" id="WP_114086502.1">
    <property type="nucleotide sequence ID" value="NZ_JPWH01000001.1"/>
</dbReference>
<dbReference type="Pfam" id="PF19834">
    <property type="entry name" value="DUF6314"/>
    <property type="match status" value="1"/>
</dbReference>
<dbReference type="InterPro" id="IPR045632">
    <property type="entry name" value="DUF6314"/>
</dbReference>
<sequence>MATKPDLPVHRVFNSLHGDWNLERDMGDMGHFMGTARFFIATDSAKNSLRYREEGVLHRFDGQKFEGYREYDFVLHDDAIELLFRDPVGFGNRYVLLSFSPANISNSNNPENSLFAQDHHPCGNDMYHHRMIWQDTNHFETRIKVTGPNKDYELHSLYQRQTTQN</sequence>
<proteinExistence type="predicted"/>
<name>A0A367XJV1_9PROT</name>